<dbReference type="GO" id="GO:0046872">
    <property type="term" value="F:metal ion binding"/>
    <property type="evidence" value="ECO:0007669"/>
    <property type="project" value="UniProtKB-KW"/>
</dbReference>
<dbReference type="InterPro" id="IPR016047">
    <property type="entry name" value="M23ase_b-sheet_dom"/>
</dbReference>
<dbReference type="InterPro" id="IPR045834">
    <property type="entry name" value="Csd3_N2"/>
</dbReference>
<keyword evidence="3" id="KW-0645">Protease</keyword>
<dbReference type="CDD" id="cd12797">
    <property type="entry name" value="M23_peptidase"/>
    <property type="match status" value="1"/>
</dbReference>
<comment type="cofactor">
    <cofactor evidence="1">
        <name>Zn(2+)</name>
        <dbReference type="ChEBI" id="CHEBI:29105"/>
    </cofactor>
</comment>
<dbReference type="GO" id="GO:0006508">
    <property type="term" value="P:proteolysis"/>
    <property type="evidence" value="ECO:0007669"/>
    <property type="project" value="UniProtKB-KW"/>
</dbReference>
<accession>A0A3S8ZSG5</accession>
<dbReference type="Pfam" id="PF01551">
    <property type="entry name" value="Peptidase_M23"/>
    <property type="match status" value="1"/>
</dbReference>
<dbReference type="Pfam" id="PF22310">
    <property type="entry name" value="NMB0315_dom_I"/>
    <property type="match status" value="1"/>
</dbReference>
<evidence type="ECO:0000256" key="6">
    <source>
        <dbReference type="ARBA" id="ARBA00022833"/>
    </source>
</evidence>
<keyword evidence="12" id="KW-1185">Reference proteome</keyword>
<gene>
    <name evidence="11" type="ORF">EJO50_07840</name>
</gene>
<evidence type="ECO:0000259" key="9">
    <source>
        <dbReference type="Pfam" id="PF19425"/>
    </source>
</evidence>
<dbReference type="SUPFAM" id="SSF51261">
    <property type="entry name" value="Duplicated hybrid motif"/>
    <property type="match status" value="1"/>
</dbReference>
<dbReference type="Gene3D" id="3.10.450.350">
    <property type="match status" value="2"/>
</dbReference>
<evidence type="ECO:0000256" key="3">
    <source>
        <dbReference type="ARBA" id="ARBA00022670"/>
    </source>
</evidence>
<dbReference type="InterPro" id="IPR054512">
    <property type="entry name" value="NMB0315-like_N"/>
</dbReference>
<dbReference type="Gene3D" id="2.70.70.10">
    <property type="entry name" value="Glucose Permease (Domain IIA)"/>
    <property type="match status" value="1"/>
</dbReference>
<evidence type="ECO:0000256" key="4">
    <source>
        <dbReference type="ARBA" id="ARBA00022723"/>
    </source>
</evidence>
<feature type="domain" description="Csd3-like second N-terminal" evidence="9">
    <location>
        <begin position="197"/>
        <end position="318"/>
    </location>
</feature>
<dbReference type="Pfam" id="PF19425">
    <property type="entry name" value="Csd3_N2"/>
    <property type="match status" value="1"/>
</dbReference>
<dbReference type="GO" id="GO:0004222">
    <property type="term" value="F:metalloendopeptidase activity"/>
    <property type="evidence" value="ECO:0007669"/>
    <property type="project" value="TreeGrafter"/>
</dbReference>
<dbReference type="PANTHER" id="PTHR21666">
    <property type="entry name" value="PEPTIDASE-RELATED"/>
    <property type="match status" value="1"/>
</dbReference>
<sequence length="469" mass="52515">MKSVSARPFFCNKRSRLINGQRTLIGDSMPRMIQYFARRMSNRSSDITPRFISRSWLIVLIPSFITLTAYGVAEFGPKEEIKLNTQTELLTMPPLLFTQNHSPIWHEDVVRAGDTLSAVLNRLNIDDSLASQFIKTDPIARALFELHAGRSLRAKTERSGALLELHYLNNKNQEIKITRQGDRFIASINEVNTQQHTVVKSGTINSSFYASTDQLNIPDDVTKQLIDIFSGQIDFHRGLQKGDHFSVVYESFTHDGIEIKTGKILAAEFNNKNKTLQALWYAPPGNSEGAYYTPDGNSLKQSFLKNPVEFSRISSGFKLRFHPVLKSWRQHKGIDFAASTGTRIMSSADGVISKITQDNSGYGKHIEINHDGKYSTLYAHMSAFTPGLKQGSKIQQGQVIGLVGATGRVTGPHLHYEFKVNGQQVDPIALKLPTAKPIESRHLAHFQPIAAQARDQLAFLHKIEQARAD</sequence>
<dbReference type="EMBL" id="CP034433">
    <property type="protein sequence ID" value="AZN36409.1"/>
    <property type="molecule type" value="Genomic_DNA"/>
</dbReference>
<evidence type="ECO:0000313" key="12">
    <source>
        <dbReference type="Proteomes" id="UP000282438"/>
    </source>
</evidence>
<keyword evidence="4" id="KW-0479">Metal-binding</keyword>
<evidence type="ECO:0000259" key="10">
    <source>
        <dbReference type="Pfam" id="PF22310"/>
    </source>
</evidence>
<keyword evidence="5" id="KW-0378">Hydrolase</keyword>
<keyword evidence="7" id="KW-0482">Metalloprotease</keyword>
<dbReference type="GO" id="GO:0030313">
    <property type="term" value="C:cell envelope"/>
    <property type="evidence" value="ECO:0007669"/>
    <property type="project" value="UniProtKB-SubCell"/>
</dbReference>
<dbReference type="InterPro" id="IPR050570">
    <property type="entry name" value="Cell_wall_metabolism_enzyme"/>
</dbReference>
<feature type="domain" description="M23ase beta-sheet core" evidence="8">
    <location>
        <begin position="330"/>
        <end position="427"/>
    </location>
</feature>
<dbReference type="PANTHER" id="PTHR21666:SF288">
    <property type="entry name" value="CELL DIVISION PROTEIN YTFB"/>
    <property type="match status" value="1"/>
</dbReference>
<feature type="domain" description="DD-carboxypeptidase/endopeptidase Mpg-like N-terminal" evidence="10">
    <location>
        <begin position="105"/>
        <end position="172"/>
    </location>
</feature>
<evidence type="ECO:0000313" key="11">
    <source>
        <dbReference type="EMBL" id="AZN36409.1"/>
    </source>
</evidence>
<dbReference type="Proteomes" id="UP000282438">
    <property type="component" value="Chromosome"/>
</dbReference>
<evidence type="ECO:0000256" key="2">
    <source>
        <dbReference type="ARBA" id="ARBA00004196"/>
    </source>
</evidence>
<dbReference type="AlphaFoldDB" id="A0A3S8ZSG5"/>
<evidence type="ECO:0000259" key="8">
    <source>
        <dbReference type="Pfam" id="PF01551"/>
    </source>
</evidence>
<evidence type="ECO:0000256" key="7">
    <source>
        <dbReference type="ARBA" id="ARBA00023049"/>
    </source>
</evidence>
<dbReference type="InterPro" id="IPR011055">
    <property type="entry name" value="Dup_hybrid_motif"/>
</dbReference>
<dbReference type="OrthoDB" id="9815245at2"/>
<organism evidence="11 12">
    <name type="scientific">Iodobacter ciconiae</name>
    <dbReference type="NCBI Taxonomy" id="2496266"/>
    <lineage>
        <taxon>Bacteria</taxon>
        <taxon>Pseudomonadati</taxon>
        <taxon>Pseudomonadota</taxon>
        <taxon>Betaproteobacteria</taxon>
        <taxon>Neisseriales</taxon>
        <taxon>Chitinibacteraceae</taxon>
        <taxon>Iodobacter</taxon>
    </lineage>
</organism>
<proteinExistence type="predicted"/>
<keyword evidence="6" id="KW-0862">Zinc</keyword>
<name>A0A3S8ZSG5_9NEIS</name>
<reference evidence="11 12" key="1">
    <citation type="submission" date="2018-12" db="EMBL/GenBank/DDBJ databases">
        <title>Complete genome sequence of Iodobacter sp. H11R3.</title>
        <authorList>
            <person name="Bae J.-W."/>
        </authorList>
    </citation>
    <scope>NUCLEOTIDE SEQUENCE [LARGE SCALE GENOMIC DNA]</scope>
    <source>
        <strain evidence="11 12">H11R3</strain>
    </source>
</reference>
<protein>
    <submittedName>
        <fullName evidence="11">M23 family peptidase</fullName>
    </submittedName>
</protein>
<dbReference type="KEGG" id="iod:EJO50_07840"/>
<evidence type="ECO:0000256" key="1">
    <source>
        <dbReference type="ARBA" id="ARBA00001947"/>
    </source>
</evidence>
<evidence type="ECO:0000256" key="5">
    <source>
        <dbReference type="ARBA" id="ARBA00022801"/>
    </source>
</evidence>
<comment type="subcellular location">
    <subcellularLocation>
        <location evidence="2">Cell envelope</location>
    </subcellularLocation>
</comment>